<keyword evidence="6" id="KW-0479">Metal-binding</keyword>
<keyword evidence="4" id="KW-0285">Flavoprotein</keyword>
<evidence type="ECO:0000256" key="4">
    <source>
        <dbReference type="ARBA" id="ARBA00022630"/>
    </source>
</evidence>
<keyword evidence="5" id="KW-0288">FMN</keyword>
<evidence type="ECO:0000256" key="5">
    <source>
        <dbReference type="ARBA" id="ARBA00022643"/>
    </source>
</evidence>
<dbReference type="PANTHER" id="PTHR42917:SF2">
    <property type="entry name" value="2,4-DIENOYL-COA REDUCTASE [(2E)-ENOYL-COA-PRODUCING]"/>
    <property type="match status" value="1"/>
</dbReference>
<evidence type="ECO:0000256" key="3">
    <source>
        <dbReference type="ARBA" id="ARBA00011048"/>
    </source>
</evidence>
<keyword evidence="7" id="KW-0560">Oxidoreductase</keyword>
<comment type="cofactor">
    <cofactor evidence="2">
        <name>[4Fe-4S] cluster</name>
        <dbReference type="ChEBI" id="CHEBI:49883"/>
    </cofactor>
</comment>
<dbReference type="Pfam" id="PF07992">
    <property type="entry name" value="Pyr_redox_2"/>
    <property type="match status" value="1"/>
</dbReference>
<dbReference type="InterPro" id="IPR023753">
    <property type="entry name" value="FAD/NAD-binding_dom"/>
</dbReference>
<evidence type="ECO:0000256" key="9">
    <source>
        <dbReference type="ARBA" id="ARBA00023014"/>
    </source>
</evidence>
<dbReference type="Proteomes" id="UP000320766">
    <property type="component" value="Unassembled WGS sequence"/>
</dbReference>
<dbReference type="GO" id="GO:0010181">
    <property type="term" value="F:FMN binding"/>
    <property type="evidence" value="ECO:0007669"/>
    <property type="project" value="InterPro"/>
</dbReference>
<protein>
    <submittedName>
        <fullName evidence="12">FAD-dependent oxidoreductase</fullName>
    </submittedName>
</protein>
<organism evidence="12 13">
    <name type="scientific">Candidatus Methanolliviera hydrocarbonicum</name>
    <dbReference type="NCBI Taxonomy" id="2491085"/>
    <lineage>
        <taxon>Archaea</taxon>
        <taxon>Methanobacteriati</taxon>
        <taxon>Methanobacteriota</taxon>
        <taxon>Candidatus Methanoliparia</taxon>
        <taxon>Candidatus Methanoliparales</taxon>
        <taxon>Candidatus Methanollivieraceae</taxon>
        <taxon>Candidatus Methanolliviera</taxon>
    </lineage>
</organism>
<evidence type="ECO:0000313" key="12">
    <source>
        <dbReference type="EMBL" id="RZN68320.1"/>
    </source>
</evidence>
<name>A0A520KWY1_9EURY</name>
<dbReference type="PANTHER" id="PTHR42917">
    <property type="entry name" value="2,4-DIENOYL-COA REDUCTASE"/>
    <property type="match status" value="1"/>
</dbReference>
<feature type="domain" description="NADH:flavin oxidoreductase/NADH oxidase N-terminal" evidence="10">
    <location>
        <begin position="4"/>
        <end position="324"/>
    </location>
</feature>
<accession>A0A520KWY1</accession>
<evidence type="ECO:0000259" key="10">
    <source>
        <dbReference type="Pfam" id="PF00724"/>
    </source>
</evidence>
<dbReference type="GO" id="GO:0016491">
    <property type="term" value="F:oxidoreductase activity"/>
    <property type="evidence" value="ECO:0007669"/>
    <property type="project" value="UniProtKB-KW"/>
</dbReference>
<evidence type="ECO:0000256" key="6">
    <source>
        <dbReference type="ARBA" id="ARBA00022723"/>
    </source>
</evidence>
<dbReference type="GO" id="GO:0051536">
    <property type="term" value="F:iron-sulfur cluster binding"/>
    <property type="evidence" value="ECO:0007669"/>
    <property type="project" value="UniProtKB-KW"/>
</dbReference>
<dbReference type="Gene3D" id="3.40.50.720">
    <property type="entry name" value="NAD(P)-binding Rossmann-like Domain"/>
    <property type="match status" value="1"/>
</dbReference>
<evidence type="ECO:0000256" key="8">
    <source>
        <dbReference type="ARBA" id="ARBA00023004"/>
    </source>
</evidence>
<dbReference type="Gene3D" id="3.50.50.60">
    <property type="entry name" value="FAD/NAD(P)-binding domain"/>
    <property type="match status" value="1"/>
</dbReference>
<dbReference type="Pfam" id="PF00724">
    <property type="entry name" value="Oxidored_FMN"/>
    <property type="match status" value="1"/>
</dbReference>
<dbReference type="InterPro" id="IPR051793">
    <property type="entry name" value="NADH:flavin_oxidoreductase"/>
</dbReference>
<dbReference type="Gene3D" id="3.20.20.70">
    <property type="entry name" value="Aldolase class I"/>
    <property type="match status" value="1"/>
</dbReference>
<evidence type="ECO:0000313" key="13">
    <source>
        <dbReference type="Proteomes" id="UP000320766"/>
    </source>
</evidence>
<evidence type="ECO:0000256" key="7">
    <source>
        <dbReference type="ARBA" id="ARBA00023002"/>
    </source>
</evidence>
<dbReference type="EMBL" id="RXIL01000111">
    <property type="protein sequence ID" value="RZN68320.1"/>
    <property type="molecule type" value="Genomic_DNA"/>
</dbReference>
<comment type="similarity">
    <text evidence="3">In the N-terminal section; belongs to the NADH:flavin oxidoreductase/NADH oxidase family.</text>
</comment>
<feature type="domain" description="FAD/NAD(P)-binding" evidence="11">
    <location>
        <begin position="368"/>
        <end position="593"/>
    </location>
</feature>
<evidence type="ECO:0000256" key="2">
    <source>
        <dbReference type="ARBA" id="ARBA00001966"/>
    </source>
</evidence>
<keyword evidence="8" id="KW-0408">Iron</keyword>
<proteinExistence type="inferred from homology"/>
<dbReference type="AlphaFoldDB" id="A0A520KWY1"/>
<dbReference type="InterPro" id="IPR013785">
    <property type="entry name" value="Aldolase_TIM"/>
</dbReference>
<dbReference type="PRINTS" id="PR00368">
    <property type="entry name" value="FADPNR"/>
</dbReference>
<comment type="cofactor">
    <cofactor evidence="1">
        <name>FMN</name>
        <dbReference type="ChEBI" id="CHEBI:58210"/>
    </cofactor>
</comment>
<sequence length="626" mass="68668">MGILFEDTKIGSMELKNRIVMPSIGCFFTDDRLKNFYVERAKGGVGLIFIGPTGIDENEPSYVNIYSDEFIPELKDLSGAVQAYGTKIGLQLWHPGRYSFFPGDHIVSASDIPAPIFTRQRPRALTIPEIEKIEDEFAEGALRTKKAGFNCVEFIAATGYLISQFLSPCTNKRTDRYGGSIEKRMRFLLEIIEKTREKVGDNFPILCRISGNEFVDGGNTLDEQKIIAKALDDAGVDALNVNVGWHESRVDQMSMMVPRGNFIYLAKGIKDVVNIPIIASHRINDPILAENILKEKKADLIAMARPLIADPELPNKAKEGRYDEIRTCIACNQGCFDNVFSGLPITCVVNPAVGNEEEYKIKPVEDPKKVIVVGGGPAGAEAARVAALRGHNVTLYEKDDRLGGQINLISAWPEMEEFANIPRYYLTQLRKNVEIEFGRDVTPDLIMRENPDVVIVATGASPIIPGVPGVDRDNVITAFDILRGREVDGENIVIMGGGGVGCDVALFLAGKGKKVTIVEMLGKVGADIGRTTRWIVKKRIREAKIDIKTGTKAVEIVEGGLIVEEDGKRGFIEGDGIVLSVGTRSNRGLYDALSGKISELYLIGDSSKPRKALDAIREGAEIARQI</sequence>
<dbReference type="CDD" id="cd02803">
    <property type="entry name" value="OYE_like_FMN_family"/>
    <property type="match status" value="1"/>
</dbReference>
<dbReference type="SUPFAM" id="SSF51395">
    <property type="entry name" value="FMN-linked oxidoreductases"/>
    <property type="match status" value="1"/>
</dbReference>
<dbReference type="InterPro" id="IPR001155">
    <property type="entry name" value="OxRdtase_FMN_N"/>
</dbReference>
<dbReference type="InterPro" id="IPR036188">
    <property type="entry name" value="FAD/NAD-bd_sf"/>
</dbReference>
<evidence type="ECO:0000259" key="11">
    <source>
        <dbReference type="Pfam" id="PF07992"/>
    </source>
</evidence>
<keyword evidence="9" id="KW-0411">Iron-sulfur</keyword>
<dbReference type="SUPFAM" id="SSF51905">
    <property type="entry name" value="FAD/NAD(P)-binding domain"/>
    <property type="match status" value="1"/>
</dbReference>
<dbReference type="GO" id="GO:0046872">
    <property type="term" value="F:metal ion binding"/>
    <property type="evidence" value="ECO:0007669"/>
    <property type="project" value="UniProtKB-KW"/>
</dbReference>
<comment type="caution">
    <text evidence="12">The sequence shown here is derived from an EMBL/GenBank/DDBJ whole genome shotgun (WGS) entry which is preliminary data.</text>
</comment>
<dbReference type="PRINTS" id="PR00469">
    <property type="entry name" value="PNDRDTASEII"/>
</dbReference>
<reference evidence="12 13" key="1">
    <citation type="journal article" date="2019" name="Nat. Microbiol.">
        <title>Wide diversity of methane and short-chain alkane metabolisms in uncultured archaea.</title>
        <authorList>
            <person name="Borrel G."/>
            <person name="Adam P.S."/>
            <person name="McKay L.J."/>
            <person name="Chen L.X."/>
            <person name="Sierra-Garcia I.N."/>
            <person name="Sieber C.M."/>
            <person name="Letourneur Q."/>
            <person name="Ghozlane A."/>
            <person name="Andersen G.L."/>
            <person name="Li W.J."/>
            <person name="Hallam S.J."/>
            <person name="Muyzer G."/>
            <person name="de Oliveira V.M."/>
            <person name="Inskeep W.P."/>
            <person name="Banfield J.F."/>
            <person name="Gribaldo S."/>
        </authorList>
    </citation>
    <scope>NUCLEOTIDE SEQUENCE [LARGE SCALE GENOMIC DNA]</scope>
    <source>
        <strain evidence="12">NM1b</strain>
    </source>
</reference>
<gene>
    <name evidence="12" type="ORF">EF807_06155</name>
</gene>
<evidence type="ECO:0000256" key="1">
    <source>
        <dbReference type="ARBA" id="ARBA00001917"/>
    </source>
</evidence>